<dbReference type="Gene3D" id="3.30.470.20">
    <property type="entry name" value="ATP-grasp fold, B domain"/>
    <property type="match status" value="1"/>
</dbReference>
<gene>
    <name evidence="6" type="ORF">KTC_28290</name>
</gene>
<dbReference type="PROSITE" id="PS50975">
    <property type="entry name" value="ATP_GRASP"/>
    <property type="match status" value="1"/>
</dbReference>
<dbReference type="InterPro" id="IPR040570">
    <property type="entry name" value="LAL_C2"/>
</dbReference>
<proteinExistence type="predicted"/>
<dbReference type="AlphaFoldDB" id="A0A455SL33"/>
<dbReference type="PANTHER" id="PTHR43585">
    <property type="entry name" value="FUMIPYRROLE BIOSYNTHESIS PROTEIN C"/>
    <property type="match status" value="1"/>
</dbReference>
<dbReference type="GO" id="GO:0016874">
    <property type="term" value="F:ligase activity"/>
    <property type="evidence" value="ECO:0007669"/>
    <property type="project" value="UniProtKB-KW"/>
</dbReference>
<dbReference type="GO" id="GO:0005524">
    <property type="term" value="F:ATP binding"/>
    <property type="evidence" value="ECO:0007669"/>
    <property type="project" value="UniProtKB-UniRule"/>
</dbReference>
<keyword evidence="3 4" id="KW-0067">ATP-binding</keyword>
<dbReference type="Pfam" id="PF18603">
    <property type="entry name" value="LAL_C2"/>
    <property type="match status" value="1"/>
</dbReference>
<accession>A0A455SL33</accession>
<dbReference type="SMART" id="SM01209">
    <property type="entry name" value="GARS_A"/>
    <property type="match status" value="1"/>
</dbReference>
<sequence>MVFLQKVLQMGLVPLFLTNKPERYRGLEAIVCPILVCNTNDLDALLRVIERGVDIAQVCGVTTTSEFYLEAVARIVATYGFPGNPPEAVRRCRNKALTREVLQASGVRQPRFVTVQALEEMAEKLPWVGVPCIVKPADDTGSDKVLLCQDEAEAMRQARLILDTVINVRGQPTDRTALLEAFLDGPEYSVETFSLDGTVHCIGVTEKRVTGFPFFVEEQHIFPAPLPAEVREEMVATARTALTALGLRSGPAHTEVKLTREGCIPVEVNARLAGGMIPELMRLVTNVDMLEAQLQAATGRTPRLPDGQQHGYAGIRFLLARKEGRLRAIEGLAEARAVEHVRTITLTARVGDRVLPPRSAYERLGYVIAHAPTAEAVARALDAALERLILVIDE</sequence>
<dbReference type="GO" id="GO:0046872">
    <property type="term" value="F:metal ion binding"/>
    <property type="evidence" value="ECO:0007669"/>
    <property type="project" value="InterPro"/>
</dbReference>
<evidence type="ECO:0000256" key="4">
    <source>
        <dbReference type="PROSITE-ProRule" id="PRU00409"/>
    </source>
</evidence>
<protein>
    <recommendedName>
        <fullName evidence="5">ATP-grasp domain-containing protein</fullName>
    </recommendedName>
</protein>
<keyword evidence="1" id="KW-0436">Ligase</keyword>
<dbReference type="InterPro" id="IPR011761">
    <property type="entry name" value="ATP-grasp"/>
</dbReference>
<dbReference type="SUPFAM" id="SSF56059">
    <property type="entry name" value="Glutathione synthetase ATP-binding domain-like"/>
    <property type="match status" value="1"/>
</dbReference>
<dbReference type="Pfam" id="PF13535">
    <property type="entry name" value="ATP-grasp_4"/>
    <property type="match status" value="1"/>
</dbReference>
<dbReference type="PANTHER" id="PTHR43585:SF2">
    <property type="entry name" value="ATP-GRASP ENZYME FSQD"/>
    <property type="match status" value="1"/>
</dbReference>
<evidence type="ECO:0000256" key="2">
    <source>
        <dbReference type="ARBA" id="ARBA00022741"/>
    </source>
</evidence>
<dbReference type="InterPro" id="IPR052032">
    <property type="entry name" value="ATP-dep_AA_Ligase"/>
</dbReference>
<feature type="domain" description="ATP-grasp" evidence="5">
    <location>
        <begin position="99"/>
        <end position="298"/>
    </location>
</feature>
<organism evidence="6">
    <name type="scientific">Thermosporothrix sp. COM3</name>
    <dbReference type="NCBI Taxonomy" id="2490863"/>
    <lineage>
        <taxon>Bacteria</taxon>
        <taxon>Bacillati</taxon>
        <taxon>Chloroflexota</taxon>
        <taxon>Ktedonobacteria</taxon>
        <taxon>Ktedonobacterales</taxon>
        <taxon>Thermosporotrichaceae</taxon>
        <taxon>Thermosporothrix</taxon>
    </lineage>
</organism>
<evidence type="ECO:0000256" key="1">
    <source>
        <dbReference type="ARBA" id="ARBA00022598"/>
    </source>
</evidence>
<evidence type="ECO:0000259" key="5">
    <source>
        <dbReference type="PROSITE" id="PS50975"/>
    </source>
</evidence>
<keyword evidence="2 4" id="KW-0547">Nucleotide-binding</keyword>
<dbReference type="EMBL" id="AP019376">
    <property type="protein sequence ID" value="BBH88078.1"/>
    <property type="molecule type" value="Genomic_DNA"/>
</dbReference>
<evidence type="ECO:0000313" key="6">
    <source>
        <dbReference type="EMBL" id="BBH88078.1"/>
    </source>
</evidence>
<reference evidence="6" key="1">
    <citation type="submission" date="2018-12" db="EMBL/GenBank/DDBJ databases">
        <title>Novel natural products biosynthetic potential of the class Ktedonobacteria.</title>
        <authorList>
            <person name="Zheng Y."/>
            <person name="Saitou A."/>
            <person name="Wang C.M."/>
            <person name="Toyoda A."/>
            <person name="Minakuchi Y."/>
            <person name="Sekiguchi Y."/>
            <person name="Ueda K."/>
            <person name="Takano H."/>
            <person name="Sakai Y."/>
            <person name="Yokota A."/>
            <person name="Yabe S."/>
        </authorList>
    </citation>
    <scope>NUCLEOTIDE SEQUENCE</scope>
    <source>
        <strain evidence="6">COM3</strain>
    </source>
</reference>
<name>A0A455SL33_9CHLR</name>
<evidence type="ECO:0000256" key="3">
    <source>
        <dbReference type="ARBA" id="ARBA00022840"/>
    </source>
</evidence>